<sequence>MEYFKKIILIVLDSVGIGELPDAALFGDAGSDTLGHVSEITGVKLPNMQRIGLGNIKSLKSVPPIENPIGFYGKMAEKSAGKDTTTGHWEIAGVRLDRPFPTYPDGFPEEIIREFEKRIGTKTLGNKAASGTEIIKELGEEHLKTGYPIVYTSADSVFQIAAHEEIIPPQKLYEMCQTARKILTGEHAVGRVIARPFTGTPGNFVRTERRKDFSLEPIRETVLDRAISKGIDVYAVGKIEDIFAHRGITRSNHTGNNKDGIRATISFMKEIQRGIIFTNLVDFDTQYGHRNNAQGYADALREFDDAIPEIISEMHKEDLLVITADHGCDPTTTSTDHSREYVPLLVYTPSNEHGESLGIRDTFSDIAQTIAENFGLERFEHGKSFLEQIRGF</sequence>
<dbReference type="SUPFAM" id="SSF143856">
    <property type="entry name" value="DeoB insert domain-like"/>
    <property type="match status" value="1"/>
</dbReference>
<dbReference type="CDD" id="cd16009">
    <property type="entry name" value="PPM"/>
    <property type="match status" value="1"/>
</dbReference>
<comment type="pathway">
    <text evidence="6">Carbohydrate degradation; 2-deoxy-D-ribose 1-phosphate degradation; D-glyceraldehyde 3-phosphate and acetaldehyde from 2-deoxy-alpha-D-ribose 1-phosphate: step 1/2.</text>
</comment>
<dbReference type="SUPFAM" id="SSF53649">
    <property type="entry name" value="Alkaline phosphatase-like"/>
    <property type="match status" value="1"/>
</dbReference>
<dbReference type="Proteomes" id="UP000322976">
    <property type="component" value="Unassembled WGS sequence"/>
</dbReference>
<dbReference type="PANTHER" id="PTHR21110">
    <property type="entry name" value="PHOSPHOPENTOMUTASE"/>
    <property type="match status" value="1"/>
</dbReference>
<comment type="subcellular location">
    <subcellularLocation>
        <location evidence="6">Cytoplasm</location>
    </subcellularLocation>
</comment>
<dbReference type="RefSeq" id="WP_149545852.1">
    <property type="nucleotide sequence ID" value="NZ_VTPS01000016.1"/>
</dbReference>
<evidence type="ECO:0000259" key="8">
    <source>
        <dbReference type="Pfam" id="PF01676"/>
    </source>
</evidence>
<dbReference type="Gene3D" id="3.30.70.1250">
    <property type="entry name" value="Phosphopentomutase"/>
    <property type="match status" value="1"/>
</dbReference>
<comment type="catalytic activity">
    <reaction evidence="6">
        <text>2-deoxy-alpha-D-ribose 1-phosphate = 2-deoxy-D-ribose 5-phosphate</text>
        <dbReference type="Rhea" id="RHEA:27658"/>
        <dbReference type="ChEBI" id="CHEBI:57259"/>
        <dbReference type="ChEBI" id="CHEBI:62877"/>
        <dbReference type="EC" id="5.4.2.7"/>
    </reaction>
</comment>
<feature type="binding site" evidence="6">
    <location>
        <position position="325"/>
    </location>
    <ligand>
        <name>Mn(2+)</name>
        <dbReference type="ChEBI" id="CHEBI:29035"/>
        <label>1</label>
    </ligand>
</feature>
<dbReference type="GO" id="GO:0006015">
    <property type="term" value="P:5-phosphoribose 1-diphosphate biosynthetic process"/>
    <property type="evidence" value="ECO:0007669"/>
    <property type="project" value="UniProtKB-UniPathway"/>
</dbReference>
<protein>
    <recommendedName>
        <fullName evidence="6 7">Phosphopentomutase</fullName>
        <ecNumber evidence="6 7">5.4.2.7</ecNumber>
    </recommendedName>
    <alternativeName>
        <fullName evidence="6">Phosphodeoxyribomutase</fullName>
    </alternativeName>
</protein>
<dbReference type="GO" id="GO:0043094">
    <property type="term" value="P:metabolic compound salvage"/>
    <property type="evidence" value="ECO:0007669"/>
    <property type="project" value="UniProtKB-UniRule"/>
</dbReference>
<dbReference type="GO" id="GO:0006018">
    <property type="term" value="P:2-deoxyribose 1-phosphate catabolic process"/>
    <property type="evidence" value="ECO:0007669"/>
    <property type="project" value="UniProtKB-UniRule"/>
</dbReference>
<dbReference type="GO" id="GO:0005829">
    <property type="term" value="C:cytosol"/>
    <property type="evidence" value="ECO:0007669"/>
    <property type="project" value="TreeGrafter"/>
</dbReference>
<evidence type="ECO:0000256" key="7">
    <source>
        <dbReference type="NCBIfam" id="TIGR01696"/>
    </source>
</evidence>
<feature type="binding site" evidence="6">
    <location>
        <position position="337"/>
    </location>
    <ligand>
        <name>Mn(2+)</name>
        <dbReference type="ChEBI" id="CHEBI:29035"/>
        <label>2</label>
    </ligand>
</feature>
<dbReference type="GO" id="GO:0030145">
    <property type="term" value="F:manganese ion binding"/>
    <property type="evidence" value="ECO:0007669"/>
    <property type="project" value="UniProtKB-UniRule"/>
</dbReference>
<dbReference type="GO" id="GO:0009117">
    <property type="term" value="P:nucleotide metabolic process"/>
    <property type="evidence" value="ECO:0007669"/>
    <property type="project" value="UniProtKB-UniRule"/>
</dbReference>
<dbReference type="GO" id="GO:0008973">
    <property type="term" value="F:phosphopentomutase activity"/>
    <property type="evidence" value="ECO:0007669"/>
    <property type="project" value="UniProtKB-UniRule"/>
</dbReference>
<evidence type="ECO:0000256" key="5">
    <source>
        <dbReference type="ARBA" id="ARBA00023235"/>
    </source>
</evidence>
<dbReference type="InterPro" id="IPR006124">
    <property type="entry name" value="Metalloenzyme"/>
</dbReference>
<dbReference type="InterPro" id="IPR024052">
    <property type="entry name" value="Phosphopentomutase_DeoB_cap_sf"/>
</dbReference>
<feature type="binding site" evidence="6">
    <location>
        <position position="289"/>
    </location>
    <ligand>
        <name>Mn(2+)</name>
        <dbReference type="ChEBI" id="CHEBI:29035"/>
        <label>2</label>
    </ligand>
</feature>
<comment type="function">
    <text evidence="6">Isomerase that catalyzes the conversion of deoxy-ribose 1-phosphate (dRib-1-P) and ribose 1-phosphate (Rib-1-P) to deoxy-ribose 5-phosphate (dRib-5-P) and ribose 5-phosphate (Rib-5-P), respectively.</text>
</comment>
<evidence type="ECO:0000256" key="2">
    <source>
        <dbReference type="ARBA" id="ARBA00022490"/>
    </source>
</evidence>
<dbReference type="NCBIfam" id="TIGR01696">
    <property type="entry name" value="deoB"/>
    <property type="match status" value="1"/>
</dbReference>
<dbReference type="InterPro" id="IPR010045">
    <property type="entry name" value="DeoB"/>
</dbReference>
<keyword evidence="2 6" id="KW-0963">Cytoplasm</keyword>
<feature type="binding site" evidence="6">
    <location>
        <position position="326"/>
    </location>
    <ligand>
        <name>Mn(2+)</name>
        <dbReference type="ChEBI" id="CHEBI:29035"/>
        <label>1</label>
    </ligand>
</feature>
<comment type="caution">
    <text evidence="9">The sequence shown here is derived from an EMBL/GenBank/DDBJ whole genome shotgun (WGS) entry which is preliminary data.</text>
</comment>
<organism evidence="9 10">
    <name type="scientific">Calorimonas adulescens</name>
    <dbReference type="NCBI Taxonomy" id="2606906"/>
    <lineage>
        <taxon>Bacteria</taxon>
        <taxon>Bacillati</taxon>
        <taxon>Bacillota</taxon>
        <taxon>Clostridia</taxon>
        <taxon>Thermoanaerobacterales</taxon>
        <taxon>Thermoanaerobacteraceae</taxon>
        <taxon>Calorimonas</taxon>
    </lineage>
</organism>
<dbReference type="NCBIfam" id="NF003766">
    <property type="entry name" value="PRK05362.1"/>
    <property type="match status" value="1"/>
</dbReference>
<evidence type="ECO:0000256" key="1">
    <source>
        <dbReference type="ARBA" id="ARBA00010373"/>
    </source>
</evidence>
<dbReference type="GO" id="GO:0000287">
    <property type="term" value="F:magnesium ion binding"/>
    <property type="evidence" value="ECO:0007669"/>
    <property type="project" value="UniProtKB-UniRule"/>
</dbReference>
<dbReference type="InterPro" id="IPR017850">
    <property type="entry name" value="Alkaline_phosphatase_core_sf"/>
</dbReference>
<evidence type="ECO:0000256" key="3">
    <source>
        <dbReference type="ARBA" id="ARBA00022723"/>
    </source>
</evidence>
<dbReference type="UniPathway" id="UPA00087">
    <property type="reaction ID" value="UER00173"/>
</dbReference>
<dbReference type="Gene3D" id="3.40.720.10">
    <property type="entry name" value="Alkaline Phosphatase, subunit A"/>
    <property type="match status" value="1"/>
</dbReference>
<dbReference type="HAMAP" id="MF_00740">
    <property type="entry name" value="Phosphopentomut"/>
    <property type="match status" value="1"/>
</dbReference>
<proteinExistence type="inferred from homology"/>
<accession>A0A5D8QA27</accession>
<evidence type="ECO:0000313" key="9">
    <source>
        <dbReference type="EMBL" id="TZE81237.1"/>
    </source>
</evidence>
<dbReference type="PANTHER" id="PTHR21110:SF0">
    <property type="entry name" value="PHOSPHOPENTOMUTASE"/>
    <property type="match status" value="1"/>
</dbReference>
<comment type="cofactor">
    <cofactor evidence="6">
        <name>Mn(2+)</name>
        <dbReference type="ChEBI" id="CHEBI:29035"/>
    </cofactor>
    <text evidence="6">Binds 2 manganese ions.</text>
</comment>
<feature type="binding site" evidence="6">
    <location>
        <position position="13"/>
    </location>
    <ligand>
        <name>Mn(2+)</name>
        <dbReference type="ChEBI" id="CHEBI:29035"/>
        <label>1</label>
    </ligand>
</feature>
<dbReference type="PIRSF" id="PIRSF001491">
    <property type="entry name" value="Ppentomutase"/>
    <property type="match status" value="1"/>
</dbReference>
<evidence type="ECO:0000313" key="10">
    <source>
        <dbReference type="Proteomes" id="UP000322976"/>
    </source>
</evidence>
<evidence type="ECO:0000256" key="4">
    <source>
        <dbReference type="ARBA" id="ARBA00023211"/>
    </source>
</evidence>
<comment type="catalytic activity">
    <reaction evidence="6">
        <text>alpha-D-ribose 1-phosphate = D-ribose 5-phosphate</text>
        <dbReference type="Rhea" id="RHEA:18793"/>
        <dbReference type="ChEBI" id="CHEBI:57720"/>
        <dbReference type="ChEBI" id="CHEBI:78346"/>
        <dbReference type="EC" id="5.4.2.7"/>
    </reaction>
</comment>
<dbReference type="EMBL" id="VTPS01000016">
    <property type="protein sequence ID" value="TZE81237.1"/>
    <property type="molecule type" value="Genomic_DNA"/>
</dbReference>
<name>A0A5D8QA27_9THEO</name>
<feature type="domain" description="Metalloenzyme" evidence="8">
    <location>
        <begin position="5"/>
        <end position="377"/>
    </location>
</feature>
<keyword evidence="3 6" id="KW-0479">Metal-binding</keyword>
<dbReference type="AlphaFoldDB" id="A0A5D8QA27"/>
<keyword evidence="5 6" id="KW-0413">Isomerase</keyword>
<dbReference type="FunFam" id="3.30.70.1250:FF:000001">
    <property type="entry name" value="Phosphopentomutase"/>
    <property type="match status" value="1"/>
</dbReference>
<gene>
    <name evidence="6" type="primary">deoB</name>
    <name evidence="9" type="ORF">FWJ32_10220</name>
</gene>
<reference evidence="9 10" key="1">
    <citation type="submission" date="2019-08" db="EMBL/GenBank/DDBJ databases">
        <title>Calorimonas adulescens gen. nov., sp. nov., an anaerobic thermophilic bacterium from Sakhalin hot spring.</title>
        <authorList>
            <person name="Khomyakova M.A."/>
            <person name="Merkel A.Y."/>
            <person name="Novikov A."/>
            <person name="Bonch-Osmolovskaya E.A."/>
            <person name="Slobodkin A.I."/>
        </authorList>
    </citation>
    <scope>NUCLEOTIDE SEQUENCE [LARGE SCALE GENOMIC DNA]</scope>
    <source>
        <strain evidence="9 10">A05MB</strain>
    </source>
</reference>
<dbReference type="EC" id="5.4.2.7" evidence="6 7"/>
<dbReference type="Pfam" id="PF01676">
    <property type="entry name" value="Metalloenzyme"/>
    <property type="match status" value="1"/>
</dbReference>
<comment type="similarity">
    <text evidence="1 6">Belongs to the phosphopentomutase family.</text>
</comment>
<evidence type="ECO:0000256" key="6">
    <source>
        <dbReference type="HAMAP-Rule" id="MF_00740"/>
    </source>
</evidence>
<keyword evidence="10" id="KW-1185">Reference proteome</keyword>
<keyword evidence="4 6" id="KW-0464">Manganese</keyword>
<feature type="binding site" evidence="6">
    <location>
        <position position="284"/>
    </location>
    <ligand>
        <name>Mn(2+)</name>
        <dbReference type="ChEBI" id="CHEBI:29035"/>
        <label>2</label>
    </ligand>
</feature>